<dbReference type="GO" id="GO:0016811">
    <property type="term" value="F:hydrolase activity, acting on carbon-nitrogen (but not peptide) bonds, in linear amides"/>
    <property type="evidence" value="ECO:0007669"/>
    <property type="project" value="TreeGrafter"/>
</dbReference>
<reference evidence="1" key="1">
    <citation type="submission" date="2019-03" db="EMBL/GenBank/DDBJ databases">
        <title>Lake Tanganyika Metagenome-Assembled Genomes (MAGs).</title>
        <authorList>
            <person name="Tran P."/>
        </authorList>
    </citation>
    <scope>NUCLEOTIDE SEQUENCE</scope>
    <source>
        <strain evidence="1">K_DeepCast_65m_m2_066</strain>
    </source>
</reference>
<organism evidence="1 2">
    <name type="scientific">Tectimicrobiota bacterium</name>
    <dbReference type="NCBI Taxonomy" id="2528274"/>
    <lineage>
        <taxon>Bacteria</taxon>
        <taxon>Pseudomonadati</taxon>
        <taxon>Nitrospinota/Tectimicrobiota group</taxon>
        <taxon>Candidatus Tectimicrobiota</taxon>
    </lineage>
</organism>
<comment type="caution">
    <text evidence="1">The sequence shown here is derived from an EMBL/GenBank/DDBJ whole genome shotgun (WGS) entry which is preliminary data.</text>
</comment>
<evidence type="ECO:0000313" key="2">
    <source>
        <dbReference type="Proteomes" id="UP000712673"/>
    </source>
</evidence>
<gene>
    <name evidence="1" type="ORF">FJZ47_17795</name>
</gene>
<dbReference type="Pfam" id="PF02585">
    <property type="entry name" value="PIG-L"/>
    <property type="match status" value="1"/>
</dbReference>
<dbReference type="PANTHER" id="PTHR12993:SF11">
    <property type="entry name" value="N-ACETYLGLUCOSAMINYL-PHOSPHATIDYLINOSITOL DE-N-ACETYLASE"/>
    <property type="match status" value="1"/>
</dbReference>
<dbReference type="SUPFAM" id="SSF102588">
    <property type="entry name" value="LmbE-like"/>
    <property type="match status" value="1"/>
</dbReference>
<protein>
    <submittedName>
        <fullName evidence="1">GlcNAc-PI de-N-acetylase</fullName>
    </submittedName>
</protein>
<name>A0A937W2A7_UNCTE</name>
<dbReference type="Gene3D" id="3.40.50.10320">
    <property type="entry name" value="LmbE-like"/>
    <property type="match status" value="1"/>
</dbReference>
<evidence type="ECO:0000313" key="1">
    <source>
        <dbReference type="EMBL" id="MBM3225634.1"/>
    </source>
</evidence>
<dbReference type="EMBL" id="VGLS01000636">
    <property type="protein sequence ID" value="MBM3225634.1"/>
    <property type="molecule type" value="Genomic_DNA"/>
</dbReference>
<accession>A0A937W2A7</accession>
<dbReference type="AlphaFoldDB" id="A0A937W2A7"/>
<dbReference type="InterPro" id="IPR003737">
    <property type="entry name" value="GlcNAc_PI_deacetylase-related"/>
</dbReference>
<dbReference type="Proteomes" id="UP000712673">
    <property type="component" value="Unassembled WGS sequence"/>
</dbReference>
<dbReference type="PANTHER" id="PTHR12993">
    <property type="entry name" value="N-ACETYLGLUCOSAMINYL-PHOSPHATIDYLINOSITOL DE-N-ACETYLASE-RELATED"/>
    <property type="match status" value="1"/>
</dbReference>
<proteinExistence type="predicted"/>
<sequence>MRLAQQTTPGQRRGLARPTYTLLAVHAHPDDESSGTGGLLRLAADQGHTTVLVTCTNGDLGDVKDPRLRLNPRERPADRQQLATVRHAELHRAAAILRVTHLYTLGYHDSGMDGWETNTAPHVFAQARLDEVVGQLVPIIRQHRPHVVVTYDEQGGYGHPDHIMTHRATLAALTAAADATRYLEAGPPWQAQKIYYTAWARSDALRTFKIMHLLRQKTCLRDPDFDPQSLGCPDELITTRVNVRPALRAKWQALFTHRSQMHQYDFFWWFVRLTGPWLYRYESFRCVTSPTPLAGPEADIFAGL</sequence>
<dbReference type="InterPro" id="IPR024078">
    <property type="entry name" value="LmbE-like_dom_sf"/>
</dbReference>